<evidence type="ECO:0000313" key="1">
    <source>
        <dbReference type="EMBL" id="CAG7658503.1"/>
    </source>
</evidence>
<proteinExistence type="predicted"/>
<name>A0ABM8VU07_9BACL</name>
<keyword evidence="2" id="KW-1185">Reference proteome</keyword>
<comment type="caution">
    <text evidence="1">The sequence shown here is derived from an EMBL/GenBank/DDBJ whole genome shotgun (WGS) entry which is preliminary data.</text>
</comment>
<evidence type="ECO:0008006" key="3">
    <source>
        <dbReference type="Google" id="ProtNLM"/>
    </source>
</evidence>
<gene>
    <name evidence="1" type="ORF">PAECIP111802_07059</name>
</gene>
<reference evidence="1 2" key="1">
    <citation type="submission" date="2021-06" db="EMBL/GenBank/DDBJ databases">
        <authorList>
            <person name="Criscuolo A."/>
        </authorList>
    </citation>
    <scope>NUCLEOTIDE SEQUENCE [LARGE SCALE GENOMIC DNA]</scope>
    <source>
        <strain evidence="2">CIP 111802</strain>
    </source>
</reference>
<evidence type="ECO:0000313" key="2">
    <source>
        <dbReference type="Proteomes" id="UP000730618"/>
    </source>
</evidence>
<organism evidence="1 2">
    <name type="scientific">Paenibacillus allorhizosphaerae</name>
    <dbReference type="NCBI Taxonomy" id="2849866"/>
    <lineage>
        <taxon>Bacteria</taxon>
        <taxon>Bacillati</taxon>
        <taxon>Bacillota</taxon>
        <taxon>Bacilli</taxon>
        <taxon>Bacillales</taxon>
        <taxon>Paenibacillaceae</taxon>
        <taxon>Paenibacillus</taxon>
    </lineage>
</organism>
<accession>A0ABM8VU07</accession>
<dbReference type="EMBL" id="CAJVCE010000043">
    <property type="protein sequence ID" value="CAG7658503.1"/>
    <property type="molecule type" value="Genomic_DNA"/>
</dbReference>
<protein>
    <recommendedName>
        <fullName evidence="3">Endonuclease/exonuclease/phosphatase domain-containing protein</fullName>
    </recommendedName>
</protein>
<dbReference type="Proteomes" id="UP000730618">
    <property type="component" value="Unassembled WGS sequence"/>
</dbReference>
<sequence>MNDTVLDAEERLNRETGTFHNDRGGGTPTIDWILFRDDMTVKCSKKVTYHRNGEYPSDHYPVMLDVVLGLSNVKR</sequence>